<dbReference type="InterPro" id="IPR053020">
    <property type="entry name" value="Smr_domain_protein"/>
</dbReference>
<evidence type="ECO:0000256" key="3">
    <source>
        <dbReference type="SAM" id="Phobius"/>
    </source>
</evidence>
<keyword evidence="3" id="KW-1133">Transmembrane helix</keyword>
<protein>
    <recommendedName>
        <fullName evidence="4">Smr domain-containing protein</fullName>
    </recommendedName>
</protein>
<evidence type="ECO:0000256" key="1">
    <source>
        <dbReference type="SAM" id="Coils"/>
    </source>
</evidence>
<evidence type="ECO:0000313" key="6">
    <source>
        <dbReference type="Proteomes" id="UP000294933"/>
    </source>
</evidence>
<dbReference type="OrthoDB" id="3231855at2759"/>
<dbReference type="STRING" id="50990.A0A4Y7QFV8"/>
<dbReference type="SUPFAM" id="SSF160443">
    <property type="entry name" value="SMR domain-like"/>
    <property type="match status" value="1"/>
</dbReference>
<feature type="domain" description="Smr" evidence="4">
    <location>
        <begin position="436"/>
        <end position="512"/>
    </location>
</feature>
<keyword evidence="3" id="KW-0812">Transmembrane</keyword>
<dbReference type="PANTHER" id="PTHR47417">
    <property type="entry name" value="SMR DOMAIN-CONTAINING PROTEIN YPL199C"/>
    <property type="match status" value="1"/>
</dbReference>
<name>A0A4Y7QFV8_9AGAM</name>
<sequence>MDSLVAIISGIAMRVSVSMIFGQSLKVAALLTGLWDGILLHRSMRRTKYRSSDLLSDPYLQAAFAVLFELTMNRSLLRIVVVSLGWCLGVVLADVGPAIWYDIGGEDLPRELERLWYDLSRSLSLNDGTRHTLFLEHPRRSSSSASSSTTVTPPSPTVYSAWQDSLPDIPGTYRPSRFRPRRPFPSTSSHSSQLHDIAEDDTEEGSAELTPRASPNAISPLEDIHPIDHHMSEPAHLSPSDDDLYEKDSPITPPPTQPNYISVPITELPTIPTPGDEVPPKSPALKPQDPLTPITPLPTPGLADAQRNSIPKPMYIPNDESPIAGPSSATLRTPRRDYTIDDETATNKSESIIFDGPTSEMVEMAQETRKEADAALAKLHELQSRRVKAAQNKDHWEVFALKHETLKVVEDLNRLHRKAEKTFYKAYNPAEKPARIDVHGLKVKEAIKQTERKLREVQLSGGKKLEVITGRGRHSKNGIPVLKVSVMQALNSQGIPVEVDSRNPGLLNIAIP</sequence>
<dbReference type="Pfam" id="PF01713">
    <property type="entry name" value="Smr"/>
    <property type="match status" value="1"/>
</dbReference>
<dbReference type="Proteomes" id="UP000294933">
    <property type="component" value="Unassembled WGS sequence"/>
</dbReference>
<dbReference type="EMBL" id="ML170162">
    <property type="protein sequence ID" value="TDL26078.1"/>
    <property type="molecule type" value="Genomic_DNA"/>
</dbReference>
<dbReference type="PANTHER" id="PTHR47417:SF1">
    <property type="entry name" value="SMR DOMAIN-CONTAINING PROTEIN YPL199C"/>
    <property type="match status" value="1"/>
</dbReference>
<evidence type="ECO:0000313" key="5">
    <source>
        <dbReference type="EMBL" id="TDL26078.1"/>
    </source>
</evidence>
<feature type="compositionally biased region" description="Low complexity" evidence="2">
    <location>
        <begin position="141"/>
        <end position="161"/>
    </location>
</feature>
<dbReference type="InterPro" id="IPR002625">
    <property type="entry name" value="Smr_dom"/>
</dbReference>
<reference evidence="5 6" key="1">
    <citation type="submission" date="2018-06" db="EMBL/GenBank/DDBJ databases">
        <title>A transcriptomic atlas of mushroom development highlights an independent origin of complex multicellularity.</title>
        <authorList>
            <consortium name="DOE Joint Genome Institute"/>
            <person name="Krizsan K."/>
            <person name="Almasi E."/>
            <person name="Merenyi Z."/>
            <person name="Sahu N."/>
            <person name="Viragh M."/>
            <person name="Koszo T."/>
            <person name="Mondo S."/>
            <person name="Kiss B."/>
            <person name="Balint B."/>
            <person name="Kues U."/>
            <person name="Barry K."/>
            <person name="Hegedus J.C."/>
            <person name="Henrissat B."/>
            <person name="Johnson J."/>
            <person name="Lipzen A."/>
            <person name="Ohm R."/>
            <person name="Nagy I."/>
            <person name="Pangilinan J."/>
            <person name="Yan J."/>
            <person name="Xiong Y."/>
            <person name="Grigoriev I.V."/>
            <person name="Hibbett D.S."/>
            <person name="Nagy L.G."/>
        </authorList>
    </citation>
    <scope>NUCLEOTIDE SEQUENCE [LARGE SCALE GENOMIC DNA]</scope>
    <source>
        <strain evidence="5 6">SZMC22713</strain>
    </source>
</reference>
<feature type="region of interest" description="Disordered" evidence="2">
    <location>
        <begin position="136"/>
        <end position="347"/>
    </location>
</feature>
<keyword evidence="6" id="KW-1185">Reference proteome</keyword>
<dbReference type="AlphaFoldDB" id="A0A4Y7QFV8"/>
<dbReference type="InterPro" id="IPR036063">
    <property type="entry name" value="Smr_dom_sf"/>
</dbReference>
<dbReference type="Gene3D" id="3.30.1370.110">
    <property type="match status" value="1"/>
</dbReference>
<gene>
    <name evidence="5" type="ORF">BD410DRAFT_895512</name>
</gene>
<proteinExistence type="predicted"/>
<keyword evidence="1" id="KW-0175">Coiled coil</keyword>
<dbReference type="PROSITE" id="PS50828">
    <property type="entry name" value="SMR"/>
    <property type="match status" value="1"/>
</dbReference>
<evidence type="ECO:0000259" key="4">
    <source>
        <dbReference type="PROSITE" id="PS50828"/>
    </source>
</evidence>
<dbReference type="VEuPathDB" id="FungiDB:BD410DRAFT_895512"/>
<keyword evidence="3" id="KW-0472">Membrane</keyword>
<dbReference type="SMART" id="SM00463">
    <property type="entry name" value="SMR"/>
    <property type="match status" value="1"/>
</dbReference>
<organism evidence="5 6">
    <name type="scientific">Rickenella mellea</name>
    <dbReference type="NCBI Taxonomy" id="50990"/>
    <lineage>
        <taxon>Eukaryota</taxon>
        <taxon>Fungi</taxon>
        <taxon>Dikarya</taxon>
        <taxon>Basidiomycota</taxon>
        <taxon>Agaricomycotina</taxon>
        <taxon>Agaricomycetes</taxon>
        <taxon>Hymenochaetales</taxon>
        <taxon>Rickenellaceae</taxon>
        <taxon>Rickenella</taxon>
    </lineage>
</organism>
<feature type="compositionally biased region" description="Basic and acidic residues" evidence="2">
    <location>
        <begin position="222"/>
        <end position="233"/>
    </location>
</feature>
<feature type="transmembrane region" description="Helical" evidence="3">
    <location>
        <begin position="20"/>
        <end position="40"/>
    </location>
</feature>
<accession>A0A4Y7QFV8</accession>
<feature type="transmembrane region" description="Helical" evidence="3">
    <location>
        <begin position="76"/>
        <end position="101"/>
    </location>
</feature>
<evidence type="ECO:0000256" key="2">
    <source>
        <dbReference type="SAM" id="MobiDB-lite"/>
    </source>
</evidence>
<feature type="coiled-coil region" evidence="1">
    <location>
        <begin position="362"/>
        <end position="392"/>
    </location>
</feature>